<proteinExistence type="evidence at transcript level"/>
<dbReference type="PANTHER" id="PTHR12385:SF14">
    <property type="entry name" value="CHOLINE TRANSPORTER-LIKE 2"/>
    <property type="match status" value="1"/>
</dbReference>
<feature type="transmembrane region" description="Helical" evidence="7">
    <location>
        <begin position="235"/>
        <end position="257"/>
    </location>
</feature>
<evidence type="ECO:0000256" key="7">
    <source>
        <dbReference type="RuleBase" id="RU368066"/>
    </source>
</evidence>
<sequence length="714" mass="80333">MTNEEKEKAENSRLINQEFGQKKKYDKNFKGPIKDRGCTDIICCVLFSIYMIGMIIVGIVAYMQGDPKRLLFPTDSNGKVCGVDIIGKSFLHYFDLTKCITKGTADPLVYAKNGLACPTPKVCVSKCSQLNAAGFDVPFDEMVCITGVQILKNTSNTEKKQLVQAGKCSPYYLQSKPVFYRCVPEMFANAITSLGIINIDGTKVNGSNIELGKDALNILLNFRNLGMQIADELKVVWVWILIGLIIAMVASMLYIILARWITFPLVVFTSLGVLGLIGYGIYYSFAKYKFLVDTKSSVDIVWRISIKLSDFSANKNAWLILGITLAVIFLILFLIMIFLIHRVRIACELIAETSRAVCSMLSTLFFPLLPWILQIAWFGWFIVVLLFLMSNGIKQYQVSADDNTYNLTMGKACNLDTFSSLYPKTNVTCLFAKYTENVNLFRFQVFHLFGWLWGSQFIIAFTECSLAGAFASYYWAMRKPQDIPSFPVFGGMWRSLSYHTGSLALGAAIIAIVKLIRITLEYIDRKLKENTNNPVASFIMKCLKCCFWCLEKCLRFLNKNAYIMIAVYGRNFCVSAKEAFSLLVRNPARALAINGITGFILFLGKILVTGGVGVGSFFWFGKYNAFQPDKLQYSIAPILICTIGAYLVAMLFFSVYDMGIDTLFLCFLEDLERNDGSAEKPYFMSKELRNIMDVKNKPAPSNDISMSPKQTFNI</sequence>
<evidence type="ECO:0000256" key="4">
    <source>
        <dbReference type="ARBA" id="ARBA00022989"/>
    </source>
</evidence>
<keyword evidence="3 7" id="KW-0812">Transmembrane</keyword>
<dbReference type="Pfam" id="PF04515">
    <property type="entry name" value="Choline_transpo"/>
    <property type="match status" value="1"/>
</dbReference>
<feature type="transmembrane region" description="Helical" evidence="7">
    <location>
        <begin position="631"/>
        <end position="653"/>
    </location>
</feature>
<evidence type="ECO:0000256" key="3">
    <source>
        <dbReference type="ARBA" id="ARBA00022692"/>
    </source>
</evidence>
<dbReference type="PANTHER" id="PTHR12385">
    <property type="entry name" value="CHOLINE TRANSPORTER-LIKE (SLC FAMILY 44)"/>
    <property type="match status" value="1"/>
</dbReference>
<dbReference type="KEGG" id="hmg:100198163"/>
<dbReference type="OrthoDB" id="420519at2759"/>
<evidence type="ECO:0000256" key="5">
    <source>
        <dbReference type="ARBA" id="ARBA00023136"/>
    </source>
</evidence>
<name>T2MC69_HYDVU</name>
<evidence type="ECO:0000256" key="6">
    <source>
        <dbReference type="ARBA" id="ARBA00023180"/>
    </source>
</evidence>
<dbReference type="EMBL" id="HAAD01003512">
    <property type="protein sequence ID" value="CDG69744.1"/>
    <property type="molecule type" value="mRNA"/>
</dbReference>
<feature type="transmembrane region" description="Helical" evidence="7">
    <location>
        <begin position="368"/>
        <end position="389"/>
    </location>
</feature>
<feature type="transmembrane region" description="Helical" evidence="7">
    <location>
        <begin position="591"/>
        <end position="619"/>
    </location>
</feature>
<feature type="transmembrane region" description="Helical" evidence="7">
    <location>
        <begin position="263"/>
        <end position="285"/>
    </location>
</feature>
<evidence type="ECO:0000256" key="1">
    <source>
        <dbReference type="ARBA" id="ARBA00004141"/>
    </source>
</evidence>
<evidence type="ECO:0000256" key="2">
    <source>
        <dbReference type="ARBA" id="ARBA00007168"/>
    </source>
</evidence>
<feature type="transmembrane region" description="Helical" evidence="7">
    <location>
        <begin position="317"/>
        <end position="340"/>
    </location>
</feature>
<keyword evidence="6" id="KW-0325">Glycoprotein</keyword>
<comment type="similarity">
    <text evidence="2 7">Belongs to the CTL (choline transporter-like) family.</text>
</comment>
<feature type="transmembrane region" description="Helical" evidence="7">
    <location>
        <begin position="496"/>
        <end position="516"/>
    </location>
</feature>
<reference evidence="8" key="1">
    <citation type="journal article" date="2013" name="Genome Biol. Evol.">
        <title>Punctuated emergences of genetic and phenotypic innovations in eumetazoan, bilaterian, euteleostome, and hominidae ancestors.</title>
        <authorList>
            <person name="Wenger Y."/>
            <person name="Galliot B."/>
        </authorList>
    </citation>
    <scope>NUCLEOTIDE SEQUENCE</scope>
    <source>
        <tissue evidence="8">Whole animals</tissue>
    </source>
</reference>
<keyword evidence="5 7" id="KW-0472">Membrane</keyword>
<feature type="transmembrane region" description="Helical" evidence="7">
    <location>
        <begin position="451"/>
        <end position="476"/>
    </location>
</feature>
<dbReference type="GO" id="GO:0005886">
    <property type="term" value="C:plasma membrane"/>
    <property type="evidence" value="ECO:0007669"/>
    <property type="project" value="UniProtKB-SubCell"/>
</dbReference>
<protein>
    <recommendedName>
        <fullName evidence="7">Choline transporter-like protein</fullName>
    </recommendedName>
</protein>
<comment type="function">
    <text evidence="7">Choline transporter.</text>
</comment>
<gene>
    <name evidence="8" type="primary">SLC44A4</name>
</gene>
<keyword evidence="4 7" id="KW-1133">Transmembrane helix</keyword>
<dbReference type="InterPro" id="IPR007603">
    <property type="entry name" value="Choline_transptr-like"/>
</dbReference>
<evidence type="ECO:0000313" key="8">
    <source>
        <dbReference type="EMBL" id="CDG69744.1"/>
    </source>
</evidence>
<comment type="subcellular location">
    <subcellularLocation>
        <location evidence="7">Cell membrane</location>
        <topology evidence="7">Multi-pass membrane protein</topology>
    </subcellularLocation>
    <subcellularLocation>
        <location evidence="1">Membrane</location>
        <topology evidence="1">Multi-pass membrane protein</topology>
    </subcellularLocation>
</comment>
<feature type="transmembrane region" description="Helical" evidence="7">
    <location>
        <begin position="39"/>
        <end position="62"/>
    </location>
</feature>
<accession>T2MC69</accession>
<dbReference type="AlphaFoldDB" id="T2MC69"/>
<dbReference type="GO" id="GO:0022857">
    <property type="term" value="F:transmembrane transporter activity"/>
    <property type="evidence" value="ECO:0007669"/>
    <property type="project" value="UniProtKB-UniRule"/>
</dbReference>
<organism evidence="8">
    <name type="scientific">Hydra vulgaris</name>
    <name type="common">Hydra</name>
    <name type="synonym">Hydra attenuata</name>
    <dbReference type="NCBI Taxonomy" id="6087"/>
    <lineage>
        <taxon>Eukaryota</taxon>
        <taxon>Metazoa</taxon>
        <taxon>Cnidaria</taxon>
        <taxon>Hydrozoa</taxon>
        <taxon>Hydroidolina</taxon>
        <taxon>Anthoathecata</taxon>
        <taxon>Aplanulata</taxon>
        <taxon>Hydridae</taxon>
        <taxon>Hydra</taxon>
    </lineage>
</organism>